<evidence type="ECO:0000313" key="2">
    <source>
        <dbReference type="EMBL" id="BAU01732.1"/>
    </source>
</evidence>
<evidence type="ECO:0000313" key="3">
    <source>
        <dbReference type="Proteomes" id="UP000291084"/>
    </source>
</evidence>
<name>A0A0S3T9T3_PHAAN</name>
<dbReference type="Proteomes" id="UP000291084">
    <property type="component" value="Chromosome 11"/>
</dbReference>
<sequence>MRNNKGSTQRWVNHITSKQEATNQSSPSQSSPSPPLDLDMKAYKDELKRLKVMVESMKVAAMLLVAGFVEAIVATEKAAAVRPEEAVGAVLAEEIAAAVVAATEVVAAAYEEVAVVVATVEDAVVVIASAGVVSAFVAAADWTIET</sequence>
<organism evidence="2 3">
    <name type="scientific">Vigna angularis var. angularis</name>
    <dbReference type="NCBI Taxonomy" id="157739"/>
    <lineage>
        <taxon>Eukaryota</taxon>
        <taxon>Viridiplantae</taxon>
        <taxon>Streptophyta</taxon>
        <taxon>Embryophyta</taxon>
        <taxon>Tracheophyta</taxon>
        <taxon>Spermatophyta</taxon>
        <taxon>Magnoliopsida</taxon>
        <taxon>eudicotyledons</taxon>
        <taxon>Gunneridae</taxon>
        <taxon>Pentapetalae</taxon>
        <taxon>rosids</taxon>
        <taxon>fabids</taxon>
        <taxon>Fabales</taxon>
        <taxon>Fabaceae</taxon>
        <taxon>Papilionoideae</taxon>
        <taxon>50 kb inversion clade</taxon>
        <taxon>NPAAA clade</taxon>
        <taxon>indigoferoid/millettioid clade</taxon>
        <taxon>Phaseoleae</taxon>
        <taxon>Vigna</taxon>
    </lineage>
</organism>
<dbReference type="AlphaFoldDB" id="A0A0S3T9T3"/>
<feature type="region of interest" description="Disordered" evidence="1">
    <location>
        <begin position="1"/>
        <end position="38"/>
    </location>
</feature>
<protein>
    <submittedName>
        <fullName evidence="2">Uncharacterized protein</fullName>
    </submittedName>
</protein>
<gene>
    <name evidence="2" type="primary">Vigan.11G102800</name>
    <name evidence="2" type="ORF">VIGAN_11102800</name>
</gene>
<keyword evidence="3" id="KW-1185">Reference proteome</keyword>
<accession>A0A0S3T9T3</accession>
<evidence type="ECO:0000256" key="1">
    <source>
        <dbReference type="SAM" id="MobiDB-lite"/>
    </source>
</evidence>
<feature type="compositionally biased region" description="Polar residues" evidence="1">
    <location>
        <begin position="1"/>
        <end position="23"/>
    </location>
</feature>
<dbReference type="EMBL" id="AP015044">
    <property type="protein sequence ID" value="BAU01732.1"/>
    <property type="molecule type" value="Genomic_DNA"/>
</dbReference>
<reference evidence="2 3" key="1">
    <citation type="journal article" date="2015" name="Sci. Rep.">
        <title>The power of single molecule real-time sequencing technology in the de novo assembly of a eukaryotic genome.</title>
        <authorList>
            <person name="Sakai H."/>
            <person name="Naito K."/>
            <person name="Ogiso-Tanaka E."/>
            <person name="Takahashi Y."/>
            <person name="Iseki K."/>
            <person name="Muto C."/>
            <person name="Satou K."/>
            <person name="Teruya K."/>
            <person name="Shiroma A."/>
            <person name="Shimoji M."/>
            <person name="Hirano T."/>
            <person name="Itoh T."/>
            <person name="Kaga A."/>
            <person name="Tomooka N."/>
        </authorList>
    </citation>
    <scope>NUCLEOTIDE SEQUENCE [LARGE SCALE GENOMIC DNA]</scope>
    <source>
        <strain evidence="3">cv. Shumari</strain>
    </source>
</reference>
<proteinExistence type="predicted"/>